<reference evidence="2 3" key="1">
    <citation type="submission" date="2018-11" db="EMBL/GenBank/DDBJ databases">
        <title>Parancylomarina longa gen. nov., sp. nov., isolated from sediments of southern Okinawa.</title>
        <authorList>
            <person name="Fu T."/>
        </authorList>
    </citation>
    <scope>NUCLEOTIDE SEQUENCE [LARGE SCALE GENOMIC DNA]</scope>
    <source>
        <strain evidence="2 3">T3-2 S1-C</strain>
    </source>
</reference>
<keyword evidence="2" id="KW-0378">Hydrolase</keyword>
<dbReference type="InterPro" id="IPR001130">
    <property type="entry name" value="TatD-like"/>
</dbReference>
<dbReference type="GO" id="GO:0016788">
    <property type="term" value="F:hydrolase activity, acting on ester bonds"/>
    <property type="evidence" value="ECO:0007669"/>
    <property type="project" value="InterPro"/>
</dbReference>
<dbReference type="GO" id="GO:0046872">
    <property type="term" value="F:metal ion binding"/>
    <property type="evidence" value="ECO:0007669"/>
    <property type="project" value="UniProtKB-KW"/>
</dbReference>
<sequence>MTHMTANQYIDIHTHKPSKEIDIQSIINWDELDCSRLEGNRYLVSLGLHPWNIPKVNVEFTLREIEQYSTNPNIVAVGEIGLDKLVDVSLEMQEKVFTTQLQFANRLEKPVIIHCVKAFSELLRIRKQQHTSIPWILHGFRNNEQIGDSLIKSGCYLSFGKALLQQENLQRLFQKISDHQYFLETDDSNISIKDIYLKAAELKNKSVNELMQNLQINYENCF</sequence>
<gene>
    <name evidence="2" type="ORF">DLK05_02055</name>
</gene>
<accession>A0A434AZW2</accession>
<dbReference type="AlphaFoldDB" id="A0A434AZW2"/>
<dbReference type="OrthoDB" id="664222at2"/>
<dbReference type="Proteomes" id="UP000282985">
    <property type="component" value="Unassembled WGS sequence"/>
</dbReference>
<evidence type="ECO:0000256" key="1">
    <source>
        <dbReference type="PIRSR" id="PIRSR005902-1"/>
    </source>
</evidence>
<dbReference type="PANTHER" id="PTHR47176">
    <property type="entry name" value="OSJNBA0020J04.13 PROTEIN"/>
    <property type="match status" value="1"/>
</dbReference>
<feature type="binding site" evidence="1">
    <location>
        <position position="186"/>
    </location>
    <ligand>
        <name>a divalent metal cation</name>
        <dbReference type="ChEBI" id="CHEBI:60240"/>
        <label>1</label>
    </ligand>
</feature>
<protein>
    <submittedName>
        <fullName evidence="2">Hydrolase TatD</fullName>
    </submittedName>
</protein>
<dbReference type="SUPFAM" id="SSF51556">
    <property type="entry name" value="Metallo-dependent hydrolases"/>
    <property type="match status" value="1"/>
</dbReference>
<dbReference type="Gene3D" id="3.20.20.140">
    <property type="entry name" value="Metal-dependent hydrolases"/>
    <property type="match status" value="1"/>
</dbReference>
<comment type="caution">
    <text evidence="2">The sequence shown here is derived from an EMBL/GenBank/DDBJ whole genome shotgun (WGS) entry which is preliminary data.</text>
</comment>
<dbReference type="PIRSF" id="PIRSF005902">
    <property type="entry name" value="DNase_TatD"/>
    <property type="match status" value="1"/>
</dbReference>
<keyword evidence="1" id="KW-0479">Metal-binding</keyword>
<feature type="binding site" evidence="1">
    <location>
        <position position="114"/>
    </location>
    <ligand>
        <name>a divalent metal cation</name>
        <dbReference type="ChEBI" id="CHEBI:60240"/>
        <label>2</label>
    </ligand>
</feature>
<dbReference type="EMBL" id="RJJX01000001">
    <property type="protein sequence ID" value="RUT80158.1"/>
    <property type="molecule type" value="Genomic_DNA"/>
</dbReference>
<dbReference type="InterPro" id="IPR032466">
    <property type="entry name" value="Metal_Hydrolase"/>
</dbReference>
<evidence type="ECO:0000313" key="3">
    <source>
        <dbReference type="Proteomes" id="UP000282985"/>
    </source>
</evidence>
<evidence type="ECO:0000313" key="2">
    <source>
        <dbReference type="EMBL" id="RUT80158.1"/>
    </source>
</evidence>
<proteinExistence type="predicted"/>
<feature type="binding site" evidence="1">
    <location>
        <position position="79"/>
    </location>
    <ligand>
        <name>a divalent metal cation</name>
        <dbReference type="ChEBI" id="CHEBI:60240"/>
        <label>1</label>
    </ligand>
</feature>
<dbReference type="Pfam" id="PF01026">
    <property type="entry name" value="TatD_DNase"/>
    <property type="match status" value="1"/>
</dbReference>
<organism evidence="2 3">
    <name type="scientific">Ancylomarina longa</name>
    <dbReference type="NCBI Taxonomy" id="2487017"/>
    <lineage>
        <taxon>Bacteria</taxon>
        <taxon>Pseudomonadati</taxon>
        <taxon>Bacteroidota</taxon>
        <taxon>Bacteroidia</taxon>
        <taxon>Marinilabiliales</taxon>
        <taxon>Marinifilaceae</taxon>
        <taxon>Ancylomarina</taxon>
    </lineage>
</organism>
<keyword evidence="3" id="KW-1185">Reference proteome</keyword>
<feature type="binding site" evidence="1">
    <location>
        <position position="138"/>
    </location>
    <ligand>
        <name>a divalent metal cation</name>
        <dbReference type="ChEBI" id="CHEBI:60240"/>
        <label>2</label>
    </ligand>
</feature>
<dbReference type="PANTHER" id="PTHR47176:SF1">
    <property type="entry name" value="OS04G0577500 PROTEIN"/>
    <property type="match status" value="1"/>
</dbReference>
<name>A0A434AZW2_9BACT</name>